<name>A0A9N9X7Y4_DIABA</name>
<feature type="coiled-coil region" evidence="1">
    <location>
        <begin position="2"/>
        <end position="99"/>
    </location>
</feature>
<keyword evidence="3" id="KW-1185">Reference proteome</keyword>
<proteinExistence type="predicted"/>
<sequence length="135" mass="16146">MISQIENKLEKYEYEMKGYLQQIQKEVDRIAEETDIKLESQRKEIHKQIETVEEKTRKKIQEGIEKVEWKLERALQEDKVETKKEIKEIQKTVEEIEKELLLGKIEKLLYKPLVTLRSNFAGHKKTTSSDFHSNN</sequence>
<evidence type="ECO:0000313" key="3">
    <source>
        <dbReference type="Proteomes" id="UP001153709"/>
    </source>
</evidence>
<reference evidence="2" key="1">
    <citation type="submission" date="2022-01" db="EMBL/GenBank/DDBJ databases">
        <authorList>
            <person name="King R."/>
        </authorList>
    </citation>
    <scope>NUCLEOTIDE SEQUENCE</scope>
</reference>
<dbReference type="AlphaFoldDB" id="A0A9N9X7Y4"/>
<organism evidence="2 3">
    <name type="scientific">Diabrotica balteata</name>
    <name type="common">Banded cucumber beetle</name>
    <dbReference type="NCBI Taxonomy" id="107213"/>
    <lineage>
        <taxon>Eukaryota</taxon>
        <taxon>Metazoa</taxon>
        <taxon>Ecdysozoa</taxon>
        <taxon>Arthropoda</taxon>
        <taxon>Hexapoda</taxon>
        <taxon>Insecta</taxon>
        <taxon>Pterygota</taxon>
        <taxon>Neoptera</taxon>
        <taxon>Endopterygota</taxon>
        <taxon>Coleoptera</taxon>
        <taxon>Polyphaga</taxon>
        <taxon>Cucujiformia</taxon>
        <taxon>Chrysomeloidea</taxon>
        <taxon>Chrysomelidae</taxon>
        <taxon>Galerucinae</taxon>
        <taxon>Diabroticina</taxon>
        <taxon>Diabroticites</taxon>
        <taxon>Diabrotica</taxon>
    </lineage>
</organism>
<dbReference type="Proteomes" id="UP001153709">
    <property type="component" value="Chromosome 10"/>
</dbReference>
<gene>
    <name evidence="2" type="ORF">DIABBA_LOCUS2290</name>
</gene>
<dbReference type="SUPFAM" id="SSF58113">
    <property type="entry name" value="Apolipoprotein A-I"/>
    <property type="match status" value="1"/>
</dbReference>
<accession>A0A9N9X7Y4</accession>
<protein>
    <submittedName>
        <fullName evidence="2">Uncharacterized protein</fullName>
    </submittedName>
</protein>
<dbReference type="EMBL" id="OU898285">
    <property type="protein sequence ID" value="CAG9828364.1"/>
    <property type="molecule type" value="Genomic_DNA"/>
</dbReference>
<evidence type="ECO:0000256" key="1">
    <source>
        <dbReference type="SAM" id="Coils"/>
    </source>
</evidence>
<keyword evidence="1" id="KW-0175">Coiled coil</keyword>
<evidence type="ECO:0000313" key="2">
    <source>
        <dbReference type="EMBL" id="CAG9828364.1"/>
    </source>
</evidence>